<evidence type="ECO:0000313" key="3">
    <source>
        <dbReference type="EMBL" id="KYF87882.1"/>
    </source>
</evidence>
<dbReference type="Pfam" id="PF12680">
    <property type="entry name" value="SnoaL_2"/>
    <property type="match status" value="1"/>
</dbReference>
<feature type="chain" id="PRO_5007569001" description="SnoaL-like domain-containing protein" evidence="1">
    <location>
        <begin position="22"/>
        <end position="181"/>
    </location>
</feature>
<feature type="signal peptide" evidence="1">
    <location>
        <begin position="1"/>
        <end position="21"/>
    </location>
</feature>
<gene>
    <name evidence="3" type="ORF">BE18_16735</name>
</gene>
<evidence type="ECO:0000259" key="2">
    <source>
        <dbReference type="Pfam" id="PF12680"/>
    </source>
</evidence>
<dbReference type="SUPFAM" id="SSF54427">
    <property type="entry name" value="NTF2-like"/>
    <property type="match status" value="1"/>
</dbReference>
<proteinExistence type="predicted"/>
<name>A0A150SX30_SORCE</name>
<dbReference type="InterPro" id="IPR032710">
    <property type="entry name" value="NTF2-like_dom_sf"/>
</dbReference>
<dbReference type="Gene3D" id="3.10.450.50">
    <property type="match status" value="1"/>
</dbReference>
<reference evidence="3 4" key="1">
    <citation type="submission" date="2014-02" db="EMBL/GenBank/DDBJ databases">
        <title>The small core and large imbalanced accessory genome model reveals a collaborative survival strategy of Sorangium cellulosum strains in nature.</title>
        <authorList>
            <person name="Han K."/>
            <person name="Peng R."/>
            <person name="Blom J."/>
            <person name="Li Y.-Z."/>
        </authorList>
    </citation>
    <scope>NUCLEOTIDE SEQUENCE [LARGE SCALE GENOMIC DNA]</scope>
    <source>
        <strain evidence="3 4">So0149</strain>
    </source>
</reference>
<sequence length="181" mass="20479">MRRALKFAVLSLFIISTPSCASPQRRPTEELMSSSSSSEVREKNRAVVHAFFARLEAFDIRGFSELFAEQGAQIMPFSPEGFPKRLEGRAAIFNQYRGMPDNFASMRFPDRVVHDMVDPSRSFVTYRGEIRLKSGGSYNNTYVALFVIQSGQIAEYYEYFDPIVLQRAFGDALGASYNVGR</sequence>
<dbReference type="EMBL" id="JEMC01002413">
    <property type="protein sequence ID" value="KYF87882.1"/>
    <property type="molecule type" value="Genomic_DNA"/>
</dbReference>
<evidence type="ECO:0000313" key="4">
    <source>
        <dbReference type="Proteomes" id="UP000075515"/>
    </source>
</evidence>
<evidence type="ECO:0000256" key="1">
    <source>
        <dbReference type="SAM" id="SignalP"/>
    </source>
</evidence>
<keyword evidence="1" id="KW-0732">Signal</keyword>
<protein>
    <recommendedName>
        <fullName evidence="2">SnoaL-like domain-containing protein</fullName>
    </recommendedName>
</protein>
<feature type="domain" description="SnoaL-like" evidence="2">
    <location>
        <begin position="48"/>
        <end position="156"/>
    </location>
</feature>
<comment type="caution">
    <text evidence="3">The sequence shown here is derived from an EMBL/GenBank/DDBJ whole genome shotgun (WGS) entry which is preliminary data.</text>
</comment>
<organism evidence="3 4">
    <name type="scientific">Sorangium cellulosum</name>
    <name type="common">Polyangium cellulosum</name>
    <dbReference type="NCBI Taxonomy" id="56"/>
    <lineage>
        <taxon>Bacteria</taxon>
        <taxon>Pseudomonadati</taxon>
        <taxon>Myxococcota</taxon>
        <taxon>Polyangia</taxon>
        <taxon>Polyangiales</taxon>
        <taxon>Polyangiaceae</taxon>
        <taxon>Sorangium</taxon>
    </lineage>
</organism>
<dbReference type="Proteomes" id="UP000075515">
    <property type="component" value="Unassembled WGS sequence"/>
</dbReference>
<dbReference type="AlphaFoldDB" id="A0A150SX30"/>
<dbReference type="InterPro" id="IPR037401">
    <property type="entry name" value="SnoaL-like"/>
</dbReference>
<accession>A0A150SX30</accession>